<evidence type="ECO:0000313" key="3">
    <source>
        <dbReference type="Proteomes" id="UP000528432"/>
    </source>
</evidence>
<evidence type="ECO:0000313" key="2">
    <source>
        <dbReference type="EMBL" id="NOH15279.1"/>
    </source>
</evidence>
<dbReference type="Pfam" id="PF14280">
    <property type="entry name" value="DUF4365"/>
    <property type="match status" value="1"/>
</dbReference>
<reference evidence="2 3" key="1">
    <citation type="submission" date="2020-05" db="EMBL/GenBank/DDBJ databases">
        <title>Draft genome sequence of Clostridium cochlearium strain AGROS13 isolated from a sheep dairy farm in New Zealand.</title>
        <authorList>
            <person name="Gupta T.B."/>
            <person name="Jauregui R."/>
            <person name="Risson A.N."/>
            <person name="Brightwell G."/>
            <person name="Maclean P."/>
        </authorList>
    </citation>
    <scope>NUCLEOTIDE SEQUENCE [LARGE SCALE GENOMIC DNA]</scope>
    <source>
        <strain evidence="2 3">AGROS13</strain>
    </source>
</reference>
<name>A0A7Y3V5X6_CLOCO</name>
<comment type="caution">
    <text evidence="2">The sequence shown here is derived from an EMBL/GenBank/DDBJ whole genome shotgun (WGS) entry which is preliminary data.</text>
</comment>
<dbReference type="RefSeq" id="WP_171302828.1">
    <property type="nucleotide sequence ID" value="NZ_JABFIF010000002.1"/>
</dbReference>
<accession>A0A7Y3V5X6</accession>
<dbReference type="EMBL" id="JABFIF010000002">
    <property type="protein sequence ID" value="NOH15279.1"/>
    <property type="molecule type" value="Genomic_DNA"/>
</dbReference>
<organism evidence="2 3">
    <name type="scientific">Clostridium cochlearium</name>
    <dbReference type="NCBI Taxonomy" id="1494"/>
    <lineage>
        <taxon>Bacteria</taxon>
        <taxon>Bacillati</taxon>
        <taxon>Bacillota</taxon>
        <taxon>Clostridia</taxon>
        <taxon>Eubacteriales</taxon>
        <taxon>Clostridiaceae</taxon>
        <taxon>Clostridium</taxon>
    </lineage>
</organism>
<sequence length="616" mass="73030">MAISYKIIMSREKGIQRHLRGSFGEYMVSAILNSWGISVVSTGDSDYGEDLICDILVGNDNQNRILQTNLTFRVQVKTTKNILKSSYIGNIGDKFTISIKTDLLKKWVNSYFPVIVVIWDEATDEGYWCIPNQKIVDLKNQQNTNTIYFDKKDKFRESKNEIKNSIRLYYDNLFKISESKYSCEIIPFYMPAYKMMNSIDYPKDLNKDIVFLSLDLLPSYITSYNFLNINGKTIHGIRVEEKSDSLEDFIKKVERKIKKFDNINLKQEEWISFLVSPISIITSQEKKLSTKMTNWSSYSLFEDTLVTDYNYTFPIYSYRFKEKYYYTQKIRSFSLDNNYFIHTSGKFAVEIFTTTQESILDTKIKEEIIEKYKYNLCLWDVSACTREEKENLFEWCDREGHAYYEKIDIDGVIIIANPMFNIDDYGILMPVPSNWEEKDKKSYSSKDFMENIPIGKMVDKNILNKFYKNYLNIDMNKVKNNECVFSFEDIHMGYLMNHKERNIVFTFFAENYKSDLENIILKIANEIENNNKYIKELRLEYELFQNNIMEIYLKMVPNYNISSEKAILETESIFLDVIDNISVYLDKQNISMADMIRYRGQRYFPSEFIKEDERLI</sequence>
<proteinExistence type="predicted"/>
<gene>
    <name evidence="2" type="ORF">HMJ28_02530</name>
</gene>
<dbReference type="AlphaFoldDB" id="A0A7Y3V5X6"/>
<protein>
    <submittedName>
        <fullName evidence="2">DUF4365 domain-containing protein</fullName>
    </submittedName>
</protein>
<evidence type="ECO:0000259" key="1">
    <source>
        <dbReference type="Pfam" id="PF14280"/>
    </source>
</evidence>
<feature type="domain" description="DUF4365" evidence="1">
    <location>
        <begin position="22"/>
        <end position="159"/>
    </location>
</feature>
<dbReference type="InterPro" id="IPR025375">
    <property type="entry name" value="DUF4365"/>
</dbReference>
<dbReference type="Proteomes" id="UP000528432">
    <property type="component" value="Unassembled WGS sequence"/>
</dbReference>